<evidence type="ECO:0000313" key="2">
    <source>
        <dbReference type="Proteomes" id="UP001329313"/>
    </source>
</evidence>
<dbReference type="AlphaFoldDB" id="A0AAU0MGU0"/>
<sequence length="54" mass="6377">MADFGYTLMTEQSRPRELVRYAATVERVFELEELPQSLIGKVLRREVHERILSL</sequence>
<dbReference type="KEGG" id="mliy:RYJ27_11880"/>
<organism evidence="1 2">
    <name type="scientific">Microbacterium limosum</name>
    <dbReference type="NCBI Taxonomy" id="3079935"/>
    <lineage>
        <taxon>Bacteria</taxon>
        <taxon>Bacillati</taxon>
        <taxon>Actinomycetota</taxon>
        <taxon>Actinomycetes</taxon>
        <taxon>Micrococcales</taxon>
        <taxon>Microbacteriaceae</taxon>
        <taxon>Microbacterium</taxon>
    </lineage>
</organism>
<reference evidence="1 2" key="1">
    <citation type="submission" date="2023-10" db="EMBL/GenBank/DDBJ databases">
        <title>Y20.</title>
        <authorList>
            <person name="Zhang G."/>
            <person name="Ding Y."/>
        </authorList>
    </citation>
    <scope>NUCLEOTIDE SEQUENCE [LARGE SCALE GENOMIC DNA]</scope>
    <source>
        <strain evidence="1 2">Y20</strain>
    </source>
</reference>
<gene>
    <name evidence="1" type="ORF">RYJ27_11880</name>
</gene>
<name>A0AAU0MGU0_9MICO</name>
<evidence type="ECO:0000313" key="1">
    <source>
        <dbReference type="EMBL" id="WOQ69384.1"/>
    </source>
</evidence>
<dbReference type="Proteomes" id="UP001329313">
    <property type="component" value="Chromosome"/>
</dbReference>
<keyword evidence="2" id="KW-1185">Reference proteome</keyword>
<accession>A0AAU0MGU0</accession>
<protein>
    <recommendedName>
        <fullName evidence="3">AMP-binding enzyme C-terminal domain-containing protein</fullName>
    </recommendedName>
</protein>
<dbReference type="RefSeq" id="WP_330170508.1">
    <property type="nucleotide sequence ID" value="NZ_CP137080.1"/>
</dbReference>
<dbReference type="EMBL" id="CP137080">
    <property type="protein sequence ID" value="WOQ69384.1"/>
    <property type="molecule type" value="Genomic_DNA"/>
</dbReference>
<evidence type="ECO:0008006" key="3">
    <source>
        <dbReference type="Google" id="ProtNLM"/>
    </source>
</evidence>
<proteinExistence type="predicted"/>